<evidence type="ECO:0000313" key="3">
    <source>
        <dbReference type="EMBL" id="KAF0312625.1"/>
    </source>
</evidence>
<reference evidence="3 4" key="1">
    <citation type="submission" date="2019-07" db="EMBL/GenBank/DDBJ databases">
        <title>Draft genome assembly of a fouling barnacle, Amphibalanus amphitrite (Darwin, 1854): The first reference genome for Thecostraca.</title>
        <authorList>
            <person name="Kim W."/>
        </authorList>
    </citation>
    <scope>NUCLEOTIDE SEQUENCE [LARGE SCALE GENOMIC DNA]</scope>
    <source>
        <strain evidence="3">SNU_AA5</strain>
        <tissue evidence="3">Soma without cirri and trophi</tissue>
    </source>
</reference>
<dbReference type="PANTHER" id="PTHR31716">
    <property type="entry name" value="PROTEIN FMC1 HOMOLOG"/>
    <property type="match status" value="1"/>
</dbReference>
<evidence type="ECO:0000256" key="1">
    <source>
        <dbReference type="ARBA" id="ARBA00009058"/>
    </source>
</evidence>
<dbReference type="PANTHER" id="PTHR31716:SF1">
    <property type="entry name" value="PROTEIN FMC1 HOMOLOG"/>
    <property type="match status" value="1"/>
</dbReference>
<gene>
    <name evidence="3" type="primary">fmc1</name>
    <name evidence="3" type="ORF">FJT64_016634</name>
</gene>
<proteinExistence type="inferred from homology"/>
<evidence type="ECO:0000313" key="4">
    <source>
        <dbReference type="Proteomes" id="UP000440578"/>
    </source>
</evidence>
<comment type="similarity">
    <text evidence="1">Belongs to the FMC1 family.</text>
</comment>
<sequence>MSAGPAIKQLVHGLLRELHSPASRHGVLGIYRAHVMDTARRFRVTGEEHCRARDELAHLGALYHSYLSSRRRHQLLLQTYKGGGERTTADTAAMVGFKLPHDPR</sequence>
<dbReference type="Proteomes" id="UP000440578">
    <property type="component" value="Unassembled WGS sequence"/>
</dbReference>
<evidence type="ECO:0000256" key="2">
    <source>
        <dbReference type="ARBA" id="ARBA00013846"/>
    </source>
</evidence>
<keyword evidence="4" id="KW-1185">Reference proteome</keyword>
<comment type="caution">
    <text evidence="3">The sequence shown here is derived from an EMBL/GenBank/DDBJ whole genome shotgun (WGS) entry which is preliminary data.</text>
</comment>
<organism evidence="3 4">
    <name type="scientific">Amphibalanus amphitrite</name>
    <name type="common">Striped barnacle</name>
    <name type="synonym">Balanus amphitrite</name>
    <dbReference type="NCBI Taxonomy" id="1232801"/>
    <lineage>
        <taxon>Eukaryota</taxon>
        <taxon>Metazoa</taxon>
        <taxon>Ecdysozoa</taxon>
        <taxon>Arthropoda</taxon>
        <taxon>Crustacea</taxon>
        <taxon>Multicrustacea</taxon>
        <taxon>Cirripedia</taxon>
        <taxon>Thoracica</taxon>
        <taxon>Thoracicalcarea</taxon>
        <taxon>Balanomorpha</taxon>
        <taxon>Balanoidea</taxon>
        <taxon>Balanidae</taxon>
        <taxon>Amphibalaninae</taxon>
        <taxon>Amphibalanus</taxon>
    </lineage>
</organism>
<dbReference type="AlphaFoldDB" id="A0A6A4X062"/>
<protein>
    <recommendedName>
        <fullName evidence="2">Protein FMC1 homolog</fullName>
    </recommendedName>
</protein>
<dbReference type="GO" id="GO:0005739">
    <property type="term" value="C:mitochondrion"/>
    <property type="evidence" value="ECO:0007669"/>
    <property type="project" value="TreeGrafter"/>
</dbReference>
<dbReference type="OrthoDB" id="551431at2759"/>
<name>A0A6A4X062_AMPAM</name>
<dbReference type="InterPro" id="IPR037667">
    <property type="entry name" value="FMC1_homologue"/>
</dbReference>
<accession>A0A6A4X062</accession>
<dbReference type="EMBL" id="VIIS01000151">
    <property type="protein sequence ID" value="KAF0312625.1"/>
    <property type="molecule type" value="Genomic_DNA"/>
</dbReference>